<proteinExistence type="inferred from homology"/>
<gene>
    <name evidence="9" type="primary">lldD</name>
    <name evidence="9" type="ORF">HME9302_02084</name>
</gene>
<dbReference type="InterPro" id="IPR008259">
    <property type="entry name" value="FMN_hydac_DH_AS"/>
</dbReference>
<feature type="binding site" evidence="7">
    <location>
        <position position="110"/>
    </location>
    <ligand>
        <name>FMN</name>
        <dbReference type="ChEBI" id="CHEBI:58210"/>
    </ligand>
</feature>
<comment type="similarity">
    <text evidence="5">Belongs to the FMN-dependent alpha-hydroxy acid dehydrogenase family.</text>
</comment>
<feature type="binding site" evidence="7">
    <location>
        <position position="159"/>
    </location>
    <ligand>
        <name>FMN</name>
        <dbReference type="ChEBI" id="CHEBI:58210"/>
    </ligand>
</feature>
<dbReference type="Proteomes" id="UP000253727">
    <property type="component" value="Unassembled WGS sequence"/>
</dbReference>
<dbReference type="InterPro" id="IPR000262">
    <property type="entry name" value="FMN-dep_DH"/>
</dbReference>
<feature type="binding site" evidence="7">
    <location>
        <position position="131"/>
    </location>
    <ligand>
        <name>FMN</name>
        <dbReference type="ChEBI" id="CHEBI:58210"/>
    </ligand>
</feature>
<comment type="cofactor">
    <cofactor evidence="1">
        <name>FMN</name>
        <dbReference type="ChEBI" id="CHEBI:58210"/>
    </cofactor>
</comment>
<dbReference type="GO" id="GO:0009060">
    <property type="term" value="P:aerobic respiration"/>
    <property type="evidence" value="ECO:0007669"/>
    <property type="project" value="TreeGrafter"/>
</dbReference>
<keyword evidence="3 7" id="KW-0288">FMN</keyword>
<keyword evidence="2 7" id="KW-0285">Flavoprotein</keyword>
<dbReference type="AlphaFoldDB" id="A0A369QEZ3"/>
<feature type="binding site" evidence="7">
    <location>
        <position position="280"/>
    </location>
    <ligand>
        <name>glyoxylate</name>
        <dbReference type="ChEBI" id="CHEBI:36655"/>
    </ligand>
</feature>
<dbReference type="PROSITE" id="PS51349">
    <property type="entry name" value="FMN_HYDROXY_ACID_DH_2"/>
    <property type="match status" value="1"/>
</dbReference>
<dbReference type="PANTHER" id="PTHR10578">
    <property type="entry name" value="S -2-HYDROXY-ACID OXIDASE-RELATED"/>
    <property type="match status" value="1"/>
</dbReference>
<keyword evidence="10" id="KW-1185">Reference proteome</keyword>
<dbReference type="PROSITE" id="PS00557">
    <property type="entry name" value="FMN_HYDROXY_ACID_DH_1"/>
    <property type="match status" value="1"/>
</dbReference>
<dbReference type="SUPFAM" id="SSF51395">
    <property type="entry name" value="FMN-linked oxidoreductases"/>
    <property type="match status" value="1"/>
</dbReference>
<protein>
    <submittedName>
        <fullName evidence="9">L-lactate dehydrogenase (Cytochrome)</fullName>
        <ecNumber evidence="9">1.1.2.3</ecNumber>
    </submittedName>
</protein>
<dbReference type="InterPro" id="IPR013785">
    <property type="entry name" value="Aldolase_TIM"/>
</dbReference>
<evidence type="ECO:0000256" key="7">
    <source>
        <dbReference type="PIRSR" id="PIRSR000138-2"/>
    </source>
</evidence>
<evidence type="ECO:0000259" key="8">
    <source>
        <dbReference type="PROSITE" id="PS51349"/>
    </source>
</evidence>
<dbReference type="InterPro" id="IPR037396">
    <property type="entry name" value="FMN_HAD"/>
</dbReference>
<evidence type="ECO:0000256" key="2">
    <source>
        <dbReference type="ARBA" id="ARBA00022630"/>
    </source>
</evidence>
<feature type="binding site" evidence="7">
    <location>
        <position position="256"/>
    </location>
    <ligand>
        <name>FMN</name>
        <dbReference type="ChEBI" id="CHEBI:58210"/>
    </ligand>
</feature>
<dbReference type="OrthoDB" id="9770452at2"/>
<dbReference type="FunFam" id="3.20.20.70:FF:000029">
    <property type="entry name" value="L-lactate dehydrogenase"/>
    <property type="match status" value="1"/>
</dbReference>
<feature type="binding site" evidence="7">
    <location>
        <position position="133"/>
    </location>
    <ligand>
        <name>glyoxylate</name>
        <dbReference type="ChEBI" id="CHEBI:36655"/>
    </ligand>
</feature>
<reference evidence="9 10" key="1">
    <citation type="submission" date="2018-04" db="EMBL/GenBank/DDBJ databases">
        <title>Altererythrobacter sp. HME9302 genome sequencing and assembly.</title>
        <authorList>
            <person name="Kang H."/>
            <person name="Kim H."/>
            <person name="Joh K."/>
        </authorList>
    </citation>
    <scope>NUCLEOTIDE SEQUENCE [LARGE SCALE GENOMIC DNA]</scope>
    <source>
        <strain evidence="9 10">HME9302</strain>
    </source>
</reference>
<dbReference type="PANTHER" id="PTHR10578:SF107">
    <property type="entry name" value="2-HYDROXYACID OXIDASE 1"/>
    <property type="match status" value="1"/>
</dbReference>
<evidence type="ECO:0000256" key="3">
    <source>
        <dbReference type="ARBA" id="ARBA00022643"/>
    </source>
</evidence>
<dbReference type="GO" id="GO:0004459">
    <property type="term" value="F:L-lactate dehydrogenase (NAD+) activity"/>
    <property type="evidence" value="ECO:0007669"/>
    <property type="project" value="TreeGrafter"/>
</dbReference>
<feature type="domain" description="FMN hydroxy acid dehydrogenase" evidence="8">
    <location>
        <begin position="2"/>
        <end position="385"/>
    </location>
</feature>
<feature type="binding site" evidence="7">
    <location>
        <position position="283"/>
    </location>
    <ligand>
        <name>glyoxylate</name>
        <dbReference type="ChEBI" id="CHEBI:36655"/>
    </ligand>
</feature>
<dbReference type="Pfam" id="PF01070">
    <property type="entry name" value="FMN_dh"/>
    <property type="match status" value="1"/>
</dbReference>
<evidence type="ECO:0000256" key="4">
    <source>
        <dbReference type="ARBA" id="ARBA00023002"/>
    </source>
</evidence>
<sequence length="385" mass="41222">MSMLDKAYNIDDLRRLAKRRLPRAMFDYIDGGAEDEATMHANRRDFASVSLVPHQLVDVSEVDLSTEAFGAKLSIPFMISPTGMSAMFHPDAESAVAAAAAKAGTLYSLSTMGSTSIEDVAARSCGPKAFQIYAFRDRDLTSEFIERARKAKYDALILTVDVPVAGNRERDLRNGMTLPPALGLMGVLDVLRHWRWALDYARAPRMTLANVAHRIDEANADISTLSGYITKQFSPAMTWADARSIADEWGGPFAIKGILHPDDARAALDSGASAVIVSNHGGRQLDGAISSIAALPAIANAVGSQGEVFLDGGIRRGSDIVKAFALGAKGCFVGRPYLYGLGAAGGHGVDKALEILTTETRRVLALTGRSSIKEIDGSELADHRD</sequence>
<evidence type="ECO:0000256" key="6">
    <source>
        <dbReference type="PIRSR" id="PIRSR000138-1"/>
    </source>
</evidence>
<name>A0A369QEZ3_9SPHN</name>
<feature type="binding site" evidence="7">
    <location>
        <position position="278"/>
    </location>
    <ligand>
        <name>FMN</name>
        <dbReference type="ChEBI" id="CHEBI:58210"/>
    </ligand>
</feature>
<dbReference type="InterPro" id="IPR012133">
    <property type="entry name" value="Alpha-hydoxy_acid_DH_FMN"/>
</dbReference>
<dbReference type="EC" id="1.1.2.3" evidence="9"/>
<dbReference type="EMBL" id="QBKA01000002">
    <property type="protein sequence ID" value="RDC60868.1"/>
    <property type="molecule type" value="Genomic_DNA"/>
</dbReference>
<dbReference type="GO" id="GO:0005886">
    <property type="term" value="C:plasma membrane"/>
    <property type="evidence" value="ECO:0007669"/>
    <property type="project" value="TreeGrafter"/>
</dbReference>
<accession>A0A369QEZ3</accession>
<feature type="binding site" evidence="7">
    <location>
        <begin position="81"/>
        <end position="83"/>
    </location>
    <ligand>
        <name>FMN</name>
        <dbReference type="ChEBI" id="CHEBI:58210"/>
    </ligand>
</feature>
<keyword evidence="4 9" id="KW-0560">Oxidoreductase</keyword>
<evidence type="ECO:0000256" key="5">
    <source>
        <dbReference type="ARBA" id="ARBA00024042"/>
    </source>
</evidence>
<feature type="binding site" evidence="7">
    <location>
        <position position="168"/>
    </location>
    <ligand>
        <name>glyoxylate</name>
        <dbReference type="ChEBI" id="CHEBI:36655"/>
    </ligand>
</feature>
<feature type="binding site" evidence="7">
    <location>
        <position position="28"/>
    </location>
    <ligand>
        <name>glyoxylate</name>
        <dbReference type="ChEBI" id="CHEBI:36655"/>
    </ligand>
</feature>
<evidence type="ECO:0000256" key="1">
    <source>
        <dbReference type="ARBA" id="ARBA00001917"/>
    </source>
</evidence>
<organism evidence="9 10">
    <name type="scientific">Alteripontixanthobacter maritimus</name>
    <dbReference type="NCBI Taxonomy" id="2161824"/>
    <lineage>
        <taxon>Bacteria</taxon>
        <taxon>Pseudomonadati</taxon>
        <taxon>Pseudomonadota</taxon>
        <taxon>Alphaproteobacteria</taxon>
        <taxon>Sphingomonadales</taxon>
        <taxon>Erythrobacteraceae</taxon>
        <taxon>Alteripontixanthobacter</taxon>
    </lineage>
</organism>
<dbReference type="CDD" id="cd02809">
    <property type="entry name" value="alpha_hydroxyacid_oxid_FMN"/>
    <property type="match status" value="1"/>
</dbReference>
<feature type="active site" description="Proton acceptor" evidence="6">
    <location>
        <position position="280"/>
    </location>
</feature>
<evidence type="ECO:0000313" key="9">
    <source>
        <dbReference type="EMBL" id="RDC60868.1"/>
    </source>
</evidence>
<dbReference type="Gene3D" id="3.20.20.70">
    <property type="entry name" value="Aldolase class I"/>
    <property type="match status" value="1"/>
</dbReference>
<dbReference type="GO" id="GO:0004460">
    <property type="term" value="F:L-lactate dehydrogenase (cytochrome) activity"/>
    <property type="evidence" value="ECO:0007669"/>
    <property type="project" value="UniProtKB-EC"/>
</dbReference>
<feature type="binding site" evidence="7">
    <location>
        <begin position="311"/>
        <end position="315"/>
    </location>
    <ligand>
        <name>FMN</name>
        <dbReference type="ChEBI" id="CHEBI:58210"/>
    </ligand>
</feature>
<evidence type="ECO:0000313" key="10">
    <source>
        <dbReference type="Proteomes" id="UP000253727"/>
    </source>
</evidence>
<dbReference type="PIRSF" id="PIRSF000138">
    <property type="entry name" value="Al-hdrx_acd_dh"/>
    <property type="match status" value="1"/>
</dbReference>
<dbReference type="GO" id="GO:0010181">
    <property type="term" value="F:FMN binding"/>
    <property type="evidence" value="ECO:0007669"/>
    <property type="project" value="InterPro"/>
</dbReference>
<comment type="caution">
    <text evidence="9">The sequence shown here is derived from an EMBL/GenBank/DDBJ whole genome shotgun (WGS) entry which is preliminary data.</text>
</comment>
<feature type="binding site" evidence="7">
    <location>
        <begin position="334"/>
        <end position="335"/>
    </location>
    <ligand>
        <name>FMN</name>
        <dbReference type="ChEBI" id="CHEBI:58210"/>
    </ligand>
</feature>